<keyword evidence="5 10" id="KW-0812">Transmembrane</keyword>
<dbReference type="InterPro" id="IPR039426">
    <property type="entry name" value="TonB-dep_rcpt-like"/>
</dbReference>
<evidence type="ECO:0000313" key="15">
    <source>
        <dbReference type="EMBL" id="ACR13176.1"/>
    </source>
</evidence>
<dbReference type="OrthoDB" id="8663017at2"/>
<dbReference type="InterPro" id="IPR012910">
    <property type="entry name" value="Plug_dom"/>
</dbReference>
<comment type="subcellular location">
    <subcellularLocation>
        <location evidence="1 10">Cell outer membrane</location>
        <topology evidence="1 10">Multi-pass membrane protein</topology>
    </subcellularLocation>
</comment>
<dbReference type="Gene3D" id="2.40.170.20">
    <property type="entry name" value="TonB-dependent receptor, beta-barrel domain"/>
    <property type="match status" value="1"/>
</dbReference>
<dbReference type="STRING" id="377629.TERTU_4028"/>
<accession>C5BTV2</accession>
<feature type="domain" description="TonB-dependent receptor-like beta-barrel" evidence="13">
    <location>
        <begin position="238"/>
        <end position="665"/>
    </location>
</feature>
<keyword evidence="4 10" id="KW-1134">Transmembrane beta strand</keyword>
<dbReference type="InterPro" id="IPR037066">
    <property type="entry name" value="Plug_dom_sf"/>
</dbReference>
<evidence type="ECO:0000256" key="10">
    <source>
        <dbReference type="PROSITE-ProRule" id="PRU01360"/>
    </source>
</evidence>
<comment type="similarity">
    <text evidence="2 10 11">Belongs to the TonB-dependent receptor family.</text>
</comment>
<dbReference type="Gene3D" id="2.170.130.10">
    <property type="entry name" value="TonB-dependent receptor, plug domain"/>
    <property type="match status" value="1"/>
</dbReference>
<dbReference type="InterPro" id="IPR000531">
    <property type="entry name" value="Beta-barrel_TonB"/>
</dbReference>
<evidence type="ECO:0000259" key="13">
    <source>
        <dbReference type="Pfam" id="PF00593"/>
    </source>
</evidence>
<evidence type="ECO:0000256" key="1">
    <source>
        <dbReference type="ARBA" id="ARBA00004571"/>
    </source>
</evidence>
<feature type="domain" description="TonB-dependent receptor plug" evidence="14">
    <location>
        <begin position="58"/>
        <end position="157"/>
    </location>
</feature>
<evidence type="ECO:0000256" key="4">
    <source>
        <dbReference type="ARBA" id="ARBA00022452"/>
    </source>
</evidence>
<evidence type="ECO:0000256" key="8">
    <source>
        <dbReference type="ARBA" id="ARBA00023170"/>
    </source>
</evidence>
<dbReference type="EMBL" id="CP001614">
    <property type="protein sequence ID" value="ACR13176.1"/>
    <property type="molecule type" value="Genomic_DNA"/>
</dbReference>
<dbReference type="SUPFAM" id="SSF56935">
    <property type="entry name" value="Porins"/>
    <property type="match status" value="1"/>
</dbReference>
<keyword evidence="7 10" id="KW-0472">Membrane</keyword>
<dbReference type="HOGENOM" id="CLU_008287_9_3_6"/>
<keyword evidence="6 11" id="KW-0798">TonB box</keyword>
<evidence type="ECO:0000256" key="5">
    <source>
        <dbReference type="ARBA" id="ARBA00022692"/>
    </source>
</evidence>
<evidence type="ECO:0000256" key="3">
    <source>
        <dbReference type="ARBA" id="ARBA00022448"/>
    </source>
</evidence>
<feature type="signal peptide" evidence="12">
    <location>
        <begin position="1"/>
        <end position="27"/>
    </location>
</feature>
<keyword evidence="8 15" id="KW-0675">Receptor</keyword>
<dbReference type="GO" id="GO:0038023">
    <property type="term" value="F:signaling receptor activity"/>
    <property type="evidence" value="ECO:0007669"/>
    <property type="project" value="InterPro"/>
</dbReference>
<dbReference type="PANTHER" id="PTHR32552">
    <property type="entry name" value="FERRICHROME IRON RECEPTOR-RELATED"/>
    <property type="match status" value="1"/>
</dbReference>
<evidence type="ECO:0000256" key="6">
    <source>
        <dbReference type="ARBA" id="ARBA00023077"/>
    </source>
</evidence>
<keyword evidence="16" id="KW-1185">Reference proteome</keyword>
<evidence type="ECO:0000313" key="16">
    <source>
        <dbReference type="Proteomes" id="UP000009080"/>
    </source>
</evidence>
<dbReference type="PANTHER" id="PTHR32552:SF74">
    <property type="entry name" value="HYDROXAMATE SIDEROPHORE RECEPTOR FHUE"/>
    <property type="match status" value="1"/>
</dbReference>
<evidence type="ECO:0000256" key="2">
    <source>
        <dbReference type="ARBA" id="ARBA00009810"/>
    </source>
</evidence>
<dbReference type="PROSITE" id="PS52016">
    <property type="entry name" value="TONB_DEPENDENT_REC_3"/>
    <property type="match status" value="1"/>
</dbReference>
<dbReference type="GO" id="GO:0009279">
    <property type="term" value="C:cell outer membrane"/>
    <property type="evidence" value="ECO:0007669"/>
    <property type="project" value="UniProtKB-SubCell"/>
</dbReference>
<dbReference type="eggNOG" id="COG4773">
    <property type="taxonomic scope" value="Bacteria"/>
</dbReference>
<evidence type="ECO:0000256" key="7">
    <source>
        <dbReference type="ARBA" id="ARBA00023136"/>
    </source>
</evidence>
<dbReference type="RefSeq" id="WP_015819289.1">
    <property type="nucleotide sequence ID" value="NC_012997.1"/>
</dbReference>
<keyword evidence="9 10" id="KW-0998">Cell outer membrane</keyword>
<gene>
    <name evidence="15" type="ordered locus">TERTU_4028</name>
</gene>
<evidence type="ECO:0000259" key="14">
    <source>
        <dbReference type="Pfam" id="PF07715"/>
    </source>
</evidence>
<evidence type="ECO:0000256" key="11">
    <source>
        <dbReference type="RuleBase" id="RU003357"/>
    </source>
</evidence>
<dbReference type="GO" id="GO:0015891">
    <property type="term" value="P:siderophore transport"/>
    <property type="evidence" value="ECO:0007669"/>
    <property type="project" value="InterPro"/>
</dbReference>
<dbReference type="CDD" id="cd01347">
    <property type="entry name" value="ligand_gated_channel"/>
    <property type="match status" value="1"/>
</dbReference>
<dbReference type="Pfam" id="PF00593">
    <property type="entry name" value="TonB_dep_Rec_b-barrel"/>
    <property type="match status" value="1"/>
</dbReference>
<reference evidence="15 16" key="1">
    <citation type="journal article" date="2009" name="PLoS ONE">
        <title>The complete genome of Teredinibacter turnerae T7901: an intracellular endosymbiont of marine wood-boring bivalves (shipworms).</title>
        <authorList>
            <person name="Yang J.C."/>
            <person name="Madupu R."/>
            <person name="Durkin A.S."/>
            <person name="Ekborg N.A."/>
            <person name="Pedamallu C.S."/>
            <person name="Hostetler J.B."/>
            <person name="Radune D."/>
            <person name="Toms B.S."/>
            <person name="Henrissat B."/>
            <person name="Coutinho P.M."/>
            <person name="Schwarz S."/>
            <person name="Field L."/>
            <person name="Trindade-Silva A.E."/>
            <person name="Soares C.A.G."/>
            <person name="Elshahawi S."/>
            <person name="Hanora A."/>
            <person name="Schmidt E.W."/>
            <person name="Haygood M.G."/>
            <person name="Posfai J."/>
            <person name="Benner J."/>
            <person name="Madinger C."/>
            <person name="Nove J."/>
            <person name="Anton B."/>
            <person name="Chaudhary K."/>
            <person name="Foster J."/>
            <person name="Holman A."/>
            <person name="Kumar S."/>
            <person name="Lessard P.A."/>
            <person name="Luyten Y.A."/>
            <person name="Slatko B."/>
            <person name="Wood N."/>
            <person name="Wu B."/>
            <person name="Teplitski M."/>
            <person name="Mougous J.D."/>
            <person name="Ward N."/>
            <person name="Eisen J.A."/>
            <person name="Badger J.H."/>
            <person name="Distel D.L."/>
        </authorList>
    </citation>
    <scope>NUCLEOTIDE SEQUENCE [LARGE SCALE GENOMIC DNA]</scope>
    <source>
        <strain evidence="16">ATCC 39867 / T7901</strain>
    </source>
</reference>
<keyword evidence="12" id="KW-0732">Signal</keyword>
<dbReference type="NCBIfam" id="TIGR01783">
    <property type="entry name" value="TonB-siderophor"/>
    <property type="match status" value="1"/>
</dbReference>
<dbReference type="Proteomes" id="UP000009080">
    <property type="component" value="Chromosome"/>
</dbReference>
<organism evidence="15 16">
    <name type="scientific">Teredinibacter turnerae (strain ATCC 39867 / T7901)</name>
    <dbReference type="NCBI Taxonomy" id="377629"/>
    <lineage>
        <taxon>Bacteria</taxon>
        <taxon>Pseudomonadati</taxon>
        <taxon>Pseudomonadota</taxon>
        <taxon>Gammaproteobacteria</taxon>
        <taxon>Cellvibrionales</taxon>
        <taxon>Cellvibrionaceae</taxon>
        <taxon>Teredinibacter</taxon>
    </lineage>
</organism>
<dbReference type="Pfam" id="PF07715">
    <property type="entry name" value="Plug"/>
    <property type="match status" value="1"/>
</dbReference>
<dbReference type="KEGG" id="ttu:TERTU_4028"/>
<dbReference type="InterPro" id="IPR010105">
    <property type="entry name" value="TonB_sidphr_rcpt"/>
</dbReference>
<feature type="chain" id="PRO_5002948932" evidence="12">
    <location>
        <begin position="28"/>
        <end position="695"/>
    </location>
</feature>
<dbReference type="GO" id="GO:0015344">
    <property type="term" value="F:siderophore uptake transmembrane transporter activity"/>
    <property type="evidence" value="ECO:0007669"/>
    <property type="project" value="TreeGrafter"/>
</dbReference>
<dbReference type="InterPro" id="IPR036942">
    <property type="entry name" value="Beta-barrel_TonB_sf"/>
</dbReference>
<protein>
    <submittedName>
        <fullName evidence="15">TonB-dependent siderophore receptor</fullName>
    </submittedName>
</protein>
<keyword evidence="3 10" id="KW-0813">Transport</keyword>
<proteinExistence type="inferred from homology"/>
<sequence>MNNDWGRFHRCALAVAVGLASATQVYAESGEPALEEMYITGMRAERSSKGATGLDMSLFETPQSVSSVDAAFIDSFSLDDANQVLRAITGVNVDEVETDRTYYNARGFEIKSMQVDGTGLPFTWNVVGDIDTAVYEKIEAIRGANGLLTGTGNPSGTINYVRKRPTNDFQGNVSVAAGSSSYKRATADVSVPLTDSGSWAARGVVAHLDTGSYLDNYERQRTVVYGVVDGQVGSTTAITAGYTWQKARSEGVLWGALPMLDSNNQQTDYPTSTSTTMDWTNWETDNSNLFVELAQELGDWHWKTSVNYNNYEEPSELFYTYGTPDAETGLGLVGYPGKYFSSNEQWMVDSTLAGDFDAFGSNHDLLFGVNVSTAANGYLSYAAPADSPAWGALPPLPWRGNEIARPAWEEGVEESDFTTDVQRLYAVANWHLGDFDVITGINHVKAESEGVSFGDPMDWSEQDTSPYLGVTWKMAAGVNLYASYSDIFEPQEELDAQSNNVGPAEGNSVELGAKFELASGRLIASVAVFKEQQDNYAEEQAFDADLGRSPYKGIDVSSEGFELEAQGQLTDSIHVLAGYTQMSLEDENDAKVRTYIPRRTLNLGVTYQPGWLSGLQVGSLLTWQSDIYIGSEPAKISQDSYAIWSAYASYGFAENWELSVNLDNITDEKYLTSLYWDQSYYGEDRSAQAKISYRF</sequence>
<dbReference type="AlphaFoldDB" id="C5BTV2"/>
<evidence type="ECO:0000256" key="12">
    <source>
        <dbReference type="SAM" id="SignalP"/>
    </source>
</evidence>
<name>C5BTV2_TERTT</name>
<evidence type="ECO:0000256" key="9">
    <source>
        <dbReference type="ARBA" id="ARBA00023237"/>
    </source>
</evidence>